<keyword evidence="3" id="KW-1185">Reference proteome</keyword>
<dbReference type="Proteomes" id="UP000694864">
    <property type="component" value="Chromosome 9"/>
</dbReference>
<evidence type="ECO:0000259" key="2">
    <source>
        <dbReference type="SMART" id="SM01054"/>
    </source>
</evidence>
<dbReference type="PANTHER" id="PTHR33923">
    <property type="entry name" value="CALMODULIN-BINDING PROTEIN-RELATED"/>
    <property type="match status" value="1"/>
</dbReference>
<dbReference type="InterPro" id="IPR044681">
    <property type="entry name" value="PICBP-like"/>
</dbReference>
<name>A0ABM0TTX7_CAMSA</name>
<dbReference type="PANTHER" id="PTHR33923:SF2">
    <property type="entry name" value="CALMODULIN-BINDING PROTEIN-RELATED"/>
    <property type="match status" value="1"/>
</dbReference>
<evidence type="ECO:0000313" key="4">
    <source>
        <dbReference type="RefSeq" id="XP_010431360.1"/>
    </source>
</evidence>
<dbReference type="SMART" id="SM01054">
    <property type="entry name" value="CaM_binding"/>
    <property type="match status" value="1"/>
</dbReference>
<feature type="region of interest" description="Disordered" evidence="1">
    <location>
        <begin position="330"/>
        <end position="351"/>
    </location>
</feature>
<organism evidence="3 4">
    <name type="scientific">Camelina sativa</name>
    <name type="common">False flax</name>
    <name type="synonym">Myagrum sativum</name>
    <dbReference type="NCBI Taxonomy" id="90675"/>
    <lineage>
        <taxon>Eukaryota</taxon>
        <taxon>Viridiplantae</taxon>
        <taxon>Streptophyta</taxon>
        <taxon>Embryophyta</taxon>
        <taxon>Tracheophyta</taxon>
        <taxon>Spermatophyta</taxon>
        <taxon>Magnoliopsida</taxon>
        <taxon>eudicotyledons</taxon>
        <taxon>Gunneridae</taxon>
        <taxon>Pentapetalae</taxon>
        <taxon>rosids</taxon>
        <taxon>malvids</taxon>
        <taxon>Brassicales</taxon>
        <taxon>Brassicaceae</taxon>
        <taxon>Camelineae</taxon>
        <taxon>Camelina</taxon>
    </lineage>
</organism>
<gene>
    <name evidence="4" type="primary">LOC104715667</name>
</gene>
<accession>A0ABM0TTX7</accession>
<feature type="compositionally biased region" description="Polar residues" evidence="1">
    <location>
        <begin position="338"/>
        <end position="348"/>
    </location>
</feature>
<feature type="region of interest" description="Disordered" evidence="1">
    <location>
        <begin position="1"/>
        <end position="75"/>
    </location>
</feature>
<sequence>MIKRCRPSMLPQPMTPAEKHIVAKVTGGSPNDMKGTSSSEARRKSQDVQVGSDKKSHSGKKLDISCSGNKKQSGSSSLKKVLSFKRSCRIGRCYDRATCSSFLRNSKFTEDTMLASPNELKVCPYTYCSLNAHLHDQFPPLKNFISARRRSMKSHANVKMSGDDGCVDIYVDGKKENGSTRDVVDIQVIDFEPEDNMDMEWGKAEGLESERTEMVSLLDGEGIESGDENIGMMMIGNFAGGDQKNEESGFSDKSKNILLFKQSIIQDDIILGNALDEKLNSKKAEDCKEVDEEKVEERIELVSKPEETLLTLVQKPYNREECTETWREELNPREPSYLSVTAEPSSETVELKHEDMDEMKNTEEWMTDYALQHNVSKLAVERKKDVALLVEAFETTLPRERSPAFTNGRHLQACN</sequence>
<dbReference type="InterPro" id="IPR012417">
    <property type="entry name" value="CaM-bd_dom_pln"/>
</dbReference>
<dbReference type="Pfam" id="PF07839">
    <property type="entry name" value="CaM_binding"/>
    <property type="match status" value="1"/>
</dbReference>
<dbReference type="RefSeq" id="XP_010431360.1">
    <property type="nucleotide sequence ID" value="XM_010433058.2"/>
</dbReference>
<evidence type="ECO:0000313" key="3">
    <source>
        <dbReference type="Proteomes" id="UP000694864"/>
    </source>
</evidence>
<protein>
    <submittedName>
        <fullName evidence="4">Uncharacterized protein LOC104715667</fullName>
    </submittedName>
</protein>
<proteinExistence type="predicted"/>
<reference evidence="3" key="1">
    <citation type="journal article" date="2014" name="Nat. Commun.">
        <title>The emerging biofuel crop Camelina sativa retains a highly undifferentiated hexaploid genome structure.</title>
        <authorList>
            <person name="Kagale S."/>
            <person name="Koh C."/>
            <person name="Nixon J."/>
            <person name="Bollina V."/>
            <person name="Clarke W.E."/>
            <person name="Tuteja R."/>
            <person name="Spillane C."/>
            <person name="Robinson S.J."/>
            <person name="Links M.G."/>
            <person name="Clarke C."/>
            <person name="Higgins E.E."/>
            <person name="Huebert T."/>
            <person name="Sharpe A.G."/>
            <person name="Parkin I.A."/>
        </authorList>
    </citation>
    <scope>NUCLEOTIDE SEQUENCE [LARGE SCALE GENOMIC DNA]</scope>
    <source>
        <strain evidence="3">cv. DH55</strain>
    </source>
</reference>
<feature type="compositionally biased region" description="Polar residues" evidence="1">
    <location>
        <begin position="66"/>
        <end position="75"/>
    </location>
</feature>
<feature type="compositionally biased region" description="Basic and acidic residues" evidence="1">
    <location>
        <begin position="40"/>
        <end position="63"/>
    </location>
</feature>
<feature type="domain" description="Calmodulin-binding" evidence="2">
    <location>
        <begin position="278"/>
        <end position="398"/>
    </location>
</feature>
<dbReference type="GeneID" id="104715667"/>
<reference evidence="4" key="2">
    <citation type="submission" date="2025-08" db="UniProtKB">
        <authorList>
            <consortium name="RefSeq"/>
        </authorList>
    </citation>
    <scope>IDENTIFICATION</scope>
    <source>
        <tissue evidence="4">Leaf</tissue>
    </source>
</reference>
<evidence type="ECO:0000256" key="1">
    <source>
        <dbReference type="SAM" id="MobiDB-lite"/>
    </source>
</evidence>